<dbReference type="EMBL" id="CVMT01000013">
    <property type="protein sequence ID" value="CRG92613.1"/>
    <property type="molecule type" value="Genomic_DNA"/>
</dbReference>
<feature type="region of interest" description="Disordered" evidence="1">
    <location>
        <begin position="1"/>
        <end position="28"/>
    </location>
</feature>
<evidence type="ECO:0000313" key="2">
    <source>
        <dbReference type="EMBL" id="CRG92613.1"/>
    </source>
</evidence>
<evidence type="ECO:0000313" key="3">
    <source>
        <dbReference type="Proteomes" id="UP000054383"/>
    </source>
</evidence>
<reference evidence="2 3" key="1">
    <citation type="submission" date="2015-04" db="EMBL/GenBank/DDBJ databases">
        <authorList>
            <person name="Syromyatnikov M.Y."/>
            <person name="Popov V.N."/>
        </authorList>
    </citation>
    <scope>NUCLEOTIDE SEQUENCE [LARGE SCALE GENOMIC DNA]</scope>
    <source>
        <strain evidence="2">WF-38-12</strain>
    </source>
</reference>
<proteinExistence type="predicted"/>
<sequence>MMMTAAATPIPTPAFAPDEREASEDGEEVGLVVTEGEELVVVSEVVVEAAVVGVELVVSPGMTGEASEKVP</sequence>
<accession>A0A0U1MAD7</accession>
<protein>
    <submittedName>
        <fullName evidence="2">Uncharacterized protein</fullName>
    </submittedName>
</protein>
<name>A0A0U1MAD7_TALIS</name>
<evidence type="ECO:0000256" key="1">
    <source>
        <dbReference type="SAM" id="MobiDB-lite"/>
    </source>
</evidence>
<gene>
    <name evidence="2" type="ORF">PISL3812_09676</name>
</gene>
<dbReference type="Proteomes" id="UP000054383">
    <property type="component" value="Unassembled WGS sequence"/>
</dbReference>
<dbReference type="AlphaFoldDB" id="A0A0U1MAD7"/>
<organism evidence="2 3">
    <name type="scientific">Talaromyces islandicus</name>
    <name type="common">Penicillium islandicum</name>
    <dbReference type="NCBI Taxonomy" id="28573"/>
    <lineage>
        <taxon>Eukaryota</taxon>
        <taxon>Fungi</taxon>
        <taxon>Dikarya</taxon>
        <taxon>Ascomycota</taxon>
        <taxon>Pezizomycotina</taxon>
        <taxon>Eurotiomycetes</taxon>
        <taxon>Eurotiomycetidae</taxon>
        <taxon>Eurotiales</taxon>
        <taxon>Trichocomaceae</taxon>
        <taxon>Talaromyces</taxon>
        <taxon>Talaromyces sect. Islandici</taxon>
    </lineage>
</organism>
<keyword evidence="3" id="KW-1185">Reference proteome</keyword>
<feature type="compositionally biased region" description="Low complexity" evidence="1">
    <location>
        <begin position="1"/>
        <end position="16"/>
    </location>
</feature>